<dbReference type="AlphaFoldDB" id="A0AA88UHU8"/>
<comment type="caution">
    <text evidence="1">The sequence shown here is derived from an EMBL/GenBank/DDBJ whole genome shotgun (WGS) entry which is preliminary data.</text>
</comment>
<name>A0AA88UHU8_9ASTE</name>
<evidence type="ECO:0000313" key="2">
    <source>
        <dbReference type="Proteomes" id="UP001187471"/>
    </source>
</evidence>
<sequence length="79" mass="8763">MDQAWVAQVVESALAEDLGSGLEPHCLTELDAVAGQNLREDTRELRALPTWSGLPQARGSWQKFLGQQKAQRNPFALFI</sequence>
<gene>
    <name evidence="1" type="ORF">RJ640_015408</name>
</gene>
<evidence type="ECO:0000313" key="1">
    <source>
        <dbReference type="EMBL" id="KAK2975737.1"/>
    </source>
</evidence>
<reference evidence="1" key="1">
    <citation type="submission" date="2022-12" db="EMBL/GenBank/DDBJ databases">
        <title>Draft genome assemblies for two species of Escallonia (Escalloniales).</title>
        <authorList>
            <person name="Chanderbali A."/>
            <person name="Dervinis C."/>
            <person name="Anghel I."/>
            <person name="Soltis D."/>
            <person name="Soltis P."/>
            <person name="Zapata F."/>
        </authorList>
    </citation>
    <scope>NUCLEOTIDE SEQUENCE</scope>
    <source>
        <strain evidence="1">UCBG92.1500</strain>
        <tissue evidence="1">Leaf</tissue>
    </source>
</reference>
<dbReference type="Proteomes" id="UP001187471">
    <property type="component" value="Unassembled WGS sequence"/>
</dbReference>
<proteinExistence type="predicted"/>
<keyword evidence="2" id="KW-1185">Reference proteome</keyword>
<organism evidence="1 2">
    <name type="scientific">Escallonia rubra</name>
    <dbReference type="NCBI Taxonomy" id="112253"/>
    <lineage>
        <taxon>Eukaryota</taxon>
        <taxon>Viridiplantae</taxon>
        <taxon>Streptophyta</taxon>
        <taxon>Embryophyta</taxon>
        <taxon>Tracheophyta</taxon>
        <taxon>Spermatophyta</taxon>
        <taxon>Magnoliopsida</taxon>
        <taxon>eudicotyledons</taxon>
        <taxon>Gunneridae</taxon>
        <taxon>Pentapetalae</taxon>
        <taxon>asterids</taxon>
        <taxon>campanulids</taxon>
        <taxon>Escalloniales</taxon>
        <taxon>Escalloniaceae</taxon>
        <taxon>Escallonia</taxon>
    </lineage>
</organism>
<accession>A0AA88UHU8</accession>
<protein>
    <submittedName>
        <fullName evidence="1">Uncharacterized protein</fullName>
    </submittedName>
</protein>
<dbReference type="EMBL" id="JAVXUO010002163">
    <property type="protein sequence ID" value="KAK2975737.1"/>
    <property type="molecule type" value="Genomic_DNA"/>
</dbReference>